<dbReference type="RefSeq" id="WP_344867972.1">
    <property type="nucleotide sequence ID" value="NZ_BAAAZN010000023.1"/>
</dbReference>
<dbReference type="Proteomes" id="UP001500689">
    <property type="component" value="Unassembled WGS sequence"/>
</dbReference>
<keyword evidence="2" id="KW-1185">Reference proteome</keyword>
<dbReference type="EMBL" id="BAAAZN010000023">
    <property type="protein sequence ID" value="GAA3578711.1"/>
    <property type="molecule type" value="Genomic_DNA"/>
</dbReference>
<sequence length="69" mass="7572">MFFGTLPRVRPVLVCFAQVNFFSAPTLLPLYTKVALQEGPATLAVLKRRGSACSPERGCSASARRRACW</sequence>
<accession>A0ABP6Y7G8</accession>
<gene>
    <name evidence="1" type="ORF">GCM10022222_74300</name>
</gene>
<evidence type="ECO:0000313" key="2">
    <source>
        <dbReference type="Proteomes" id="UP001500689"/>
    </source>
</evidence>
<reference evidence="2" key="1">
    <citation type="journal article" date="2019" name="Int. J. Syst. Evol. Microbiol.">
        <title>The Global Catalogue of Microorganisms (GCM) 10K type strain sequencing project: providing services to taxonomists for standard genome sequencing and annotation.</title>
        <authorList>
            <consortium name="The Broad Institute Genomics Platform"/>
            <consortium name="The Broad Institute Genome Sequencing Center for Infectious Disease"/>
            <person name="Wu L."/>
            <person name="Ma J."/>
        </authorList>
    </citation>
    <scope>NUCLEOTIDE SEQUENCE [LARGE SCALE GENOMIC DNA]</scope>
    <source>
        <strain evidence="2">JCM 16898</strain>
    </source>
</reference>
<comment type="caution">
    <text evidence="1">The sequence shown here is derived from an EMBL/GenBank/DDBJ whole genome shotgun (WGS) entry which is preliminary data.</text>
</comment>
<name>A0ABP6Y7G8_9PSEU</name>
<proteinExistence type="predicted"/>
<organism evidence="1 2">
    <name type="scientific">Amycolatopsis ultiminotia</name>
    <dbReference type="NCBI Taxonomy" id="543629"/>
    <lineage>
        <taxon>Bacteria</taxon>
        <taxon>Bacillati</taxon>
        <taxon>Actinomycetota</taxon>
        <taxon>Actinomycetes</taxon>
        <taxon>Pseudonocardiales</taxon>
        <taxon>Pseudonocardiaceae</taxon>
        <taxon>Amycolatopsis</taxon>
    </lineage>
</organism>
<protein>
    <submittedName>
        <fullName evidence="1">Uncharacterized protein</fullName>
    </submittedName>
</protein>
<evidence type="ECO:0000313" key="1">
    <source>
        <dbReference type="EMBL" id="GAA3578711.1"/>
    </source>
</evidence>